<dbReference type="KEGG" id="nli:G3M70_13760"/>
<feature type="binding site" evidence="15">
    <location>
        <position position="92"/>
    </location>
    <ligand>
        <name>DNA</name>
        <dbReference type="ChEBI" id="CHEBI:16991"/>
    </ligand>
</feature>
<dbReference type="SUPFAM" id="SSF57716">
    <property type="entry name" value="Glucocorticoid receptor-like (DNA-binding domain)"/>
    <property type="match status" value="1"/>
</dbReference>
<dbReference type="Pfam" id="PF06831">
    <property type="entry name" value="H2TH"/>
    <property type="match status" value="1"/>
</dbReference>
<comment type="subunit">
    <text evidence="3 15">Monomer.</text>
</comment>
<dbReference type="NCBIfam" id="TIGR00577">
    <property type="entry name" value="fpg"/>
    <property type="match status" value="1"/>
</dbReference>
<dbReference type="Gene3D" id="1.10.8.50">
    <property type="match status" value="1"/>
</dbReference>
<evidence type="ECO:0000256" key="14">
    <source>
        <dbReference type="ARBA" id="ARBA00044632"/>
    </source>
</evidence>
<evidence type="ECO:0000256" key="11">
    <source>
        <dbReference type="ARBA" id="ARBA00023239"/>
    </source>
</evidence>
<keyword evidence="8 15" id="KW-0862">Zinc</keyword>
<reference evidence="18 19" key="1">
    <citation type="submission" date="2020-02" db="EMBL/GenBank/DDBJ databases">
        <title>Genomic and physiological characterization of two novel Nitrospinaceae genera.</title>
        <authorList>
            <person name="Mueller A.J."/>
            <person name="Jung M.-Y."/>
            <person name="Strachan C.R."/>
            <person name="Herbold C.W."/>
            <person name="Kirkegaard R.H."/>
            <person name="Daims H."/>
        </authorList>
    </citation>
    <scope>NUCLEOTIDE SEQUENCE [LARGE SCALE GENOMIC DNA]</scope>
    <source>
        <strain evidence="18">EB</strain>
    </source>
</reference>
<evidence type="ECO:0000256" key="5">
    <source>
        <dbReference type="ARBA" id="ARBA00022763"/>
    </source>
</evidence>
<proteinExistence type="inferred from homology"/>
<evidence type="ECO:0000256" key="2">
    <source>
        <dbReference type="ARBA" id="ARBA00009409"/>
    </source>
</evidence>
<dbReference type="InterPro" id="IPR010663">
    <property type="entry name" value="Znf_FPG/IleRS"/>
</dbReference>
<dbReference type="SMART" id="SM01232">
    <property type="entry name" value="H2TH"/>
    <property type="match status" value="1"/>
</dbReference>
<evidence type="ECO:0000256" key="15">
    <source>
        <dbReference type="HAMAP-Rule" id="MF_00103"/>
    </source>
</evidence>
<keyword evidence="10 15" id="KW-0234">DNA repair</keyword>
<dbReference type="Pfam" id="PF06827">
    <property type="entry name" value="zf-FPG_IleRS"/>
    <property type="match status" value="1"/>
</dbReference>
<dbReference type="InterPro" id="IPR000214">
    <property type="entry name" value="Znf_DNA_glyclase/AP_lyase"/>
</dbReference>
<dbReference type="Proteomes" id="UP000594688">
    <property type="component" value="Chromosome"/>
</dbReference>
<feature type="active site" description="Proton donor" evidence="15">
    <location>
        <position position="3"/>
    </location>
</feature>
<keyword evidence="13 15" id="KW-0326">Glycosidase</keyword>
<dbReference type="PANTHER" id="PTHR22993">
    <property type="entry name" value="FORMAMIDOPYRIMIDINE-DNA GLYCOSYLASE"/>
    <property type="match status" value="1"/>
</dbReference>
<dbReference type="Gene3D" id="3.20.190.10">
    <property type="entry name" value="MutM-like, N-terminal"/>
    <property type="match status" value="1"/>
</dbReference>
<keyword evidence="11 15" id="KW-0456">Lyase</keyword>
<dbReference type="InterPro" id="IPR015886">
    <property type="entry name" value="H2TH_FPG"/>
</dbReference>
<comment type="catalytic activity">
    <reaction evidence="1 15">
        <text>Hydrolysis of DNA containing ring-opened 7-methylguanine residues, releasing 2,6-diamino-4-hydroxy-5-(N-methyl)formamidopyrimidine.</text>
        <dbReference type="EC" id="3.2.2.23"/>
    </reaction>
</comment>
<dbReference type="HAMAP" id="MF_00103">
    <property type="entry name" value="Fapy_DNA_glycosyl"/>
    <property type="match status" value="1"/>
</dbReference>
<feature type="domain" description="Formamidopyrimidine-DNA glycosylase catalytic" evidence="17">
    <location>
        <begin position="2"/>
        <end position="114"/>
    </location>
</feature>
<dbReference type="PANTHER" id="PTHR22993:SF9">
    <property type="entry name" value="FORMAMIDOPYRIMIDINE-DNA GLYCOSYLASE"/>
    <property type="match status" value="1"/>
</dbReference>
<dbReference type="PROSITE" id="PS51068">
    <property type="entry name" value="FPG_CAT"/>
    <property type="match status" value="1"/>
</dbReference>
<gene>
    <name evidence="15 18" type="primary">mutM</name>
    <name evidence="15" type="synonym">fpg</name>
    <name evidence="18" type="ORF">G3M70_13760</name>
</gene>
<comment type="cofactor">
    <cofactor evidence="15">
        <name>Zn(2+)</name>
        <dbReference type="ChEBI" id="CHEBI:29105"/>
    </cofactor>
    <text evidence="15">Binds 1 zinc ion per subunit.</text>
</comment>
<sequence length="272" mass="30574">MPELPEVETLKRALEPLILDKKFKRPVFFRQDLRFPIPIDTLQAELPGRTLNSICRKAKYLLLETGSGAMLWHLGMSGRVTQYPTNQPQEKHTHAVFSFSTDLHLHFIDPRRFGAILWIPRGSGHKLLDSLGPDPLELSTTGDVLFDRAKTCKGPVKNFLMNSQRLSGVGNIYACEALFKARISPRKGAHRLSKKDWNLLLISLRTVLEKSIAAGGTTLRDFFDANGQPGYFVLDLAVYGKEGEPCKRCGSEIARIVQTGRSTFFCKTCQKK</sequence>
<dbReference type="AlphaFoldDB" id="A0A7T0BXP4"/>
<dbReference type="SUPFAM" id="SSF81624">
    <property type="entry name" value="N-terminal domain of MutM-like DNA repair proteins"/>
    <property type="match status" value="1"/>
</dbReference>
<comment type="function">
    <text evidence="15">Involved in base excision repair of DNA damaged by oxidation or by mutagenic agents. Acts as DNA glycosylase that recognizes and removes damaged bases. Has a preference for oxidized purines, such as 7,8-dihydro-8-oxoguanine (8-oxoG). Has AP (apurinic/apyrimidinic) lyase activity and introduces nicks in the DNA strand. Cleaves the DNA backbone by beta-delta elimination to generate a single-strand break at the site of the removed base with both 3'- and 5'-phosphates.</text>
</comment>
<organism evidence="18 19">
    <name type="scientific">Candidatus Nitronauta litoralis</name>
    <dbReference type="NCBI Taxonomy" id="2705533"/>
    <lineage>
        <taxon>Bacteria</taxon>
        <taxon>Pseudomonadati</taxon>
        <taxon>Nitrospinota/Tectimicrobiota group</taxon>
        <taxon>Nitrospinota</taxon>
        <taxon>Nitrospinia</taxon>
        <taxon>Nitrospinales</taxon>
        <taxon>Nitrospinaceae</taxon>
        <taxon>Candidatus Nitronauta</taxon>
    </lineage>
</organism>
<dbReference type="InterPro" id="IPR015887">
    <property type="entry name" value="DNA_glyclase_Znf_dom_DNA_BS"/>
</dbReference>
<feature type="binding site" evidence="15">
    <location>
        <position position="111"/>
    </location>
    <ligand>
        <name>DNA</name>
        <dbReference type="ChEBI" id="CHEBI:16991"/>
    </ligand>
</feature>
<keyword evidence="7 15" id="KW-0378">Hydrolase</keyword>
<dbReference type="PROSITE" id="PS51066">
    <property type="entry name" value="ZF_FPG_2"/>
    <property type="match status" value="1"/>
</dbReference>
<evidence type="ECO:0000256" key="12">
    <source>
        <dbReference type="ARBA" id="ARBA00023268"/>
    </source>
</evidence>
<dbReference type="InterPro" id="IPR010979">
    <property type="entry name" value="Ribosomal_uS13-like_H2TH"/>
</dbReference>
<evidence type="ECO:0000256" key="4">
    <source>
        <dbReference type="ARBA" id="ARBA00022723"/>
    </source>
</evidence>
<keyword evidence="9 15" id="KW-0238">DNA-binding</keyword>
<name>A0A7T0BXP4_9BACT</name>
<evidence type="ECO:0000256" key="7">
    <source>
        <dbReference type="ARBA" id="ARBA00022801"/>
    </source>
</evidence>
<evidence type="ECO:0000256" key="9">
    <source>
        <dbReference type="ARBA" id="ARBA00023125"/>
    </source>
</evidence>
<evidence type="ECO:0000256" key="8">
    <source>
        <dbReference type="ARBA" id="ARBA00022833"/>
    </source>
</evidence>
<dbReference type="GO" id="GO:0140078">
    <property type="term" value="F:class I DNA-(apurinic or apyrimidinic site) endonuclease activity"/>
    <property type="evidence" value="ECO:0007669"/>
    <property type="project" value="UniProtKB-EC"/>
</dbReference>
<evidence type="ECO:0000259" key="17">
    <source>
        <dbReference type="PROSITE" id="PS51068"/>
    </source>
</evidence>
<evidence type="ECO:0000259" key="16">
    <source>
        <dbReference type="PROSITE" id="PS51066"/>
    </source>
</evidence>
<dbReference type="EC" id="3.2.2.23" evidence="15"/>
<dbReference type="Pfam" id="PF01149">
    <property type="entry name" value="Fapy_DNA_glyco"/>
    <property type="match status" value="1"/>
</dbReference>
<dbReference type="EMBL" id="CP048685">
    <property type="protein sequence ID" value="QPJ62882.1"/>
    <property type="molecule type" value="Genomic_DNA"/>
</dbReference>
<dbReference type="SMART" id="SM00898">
    <property type="entry name" value="Fapy_DNA_glyco"/>
    <property type="match status" value="1"/>
</dbReference>
<keyword evidence="12 15" id="KW-0511">Multifunctional enzyme</keyword>
<comment type="similarity">
    <text evidence="2 15">Belongs to the FPG family.</text>
</comment>
<dbReference type="EC" id="4.2.99.18" evidence="15"/>
<dbReference type="GO" id="GO:0008270">
    <property type="term" value="F:zinc ion binding"/>
    <property type="evidence" value="ECO:0007669"/>
    <property type="project" value="UniProtKB-UniRule"/>
</dbReference>
<dbReference type="InterPro" id="IPR012319">
    <property type="entry name" value="FPG_cat"/>
</dbReference>
<evidence type="ECO:0000256" key="13">
    <source>
        <dbReference type="ARBA" id="ARBA00023295"/>
    </source>
</evidence>
<keyword evidence="4 15" id="KW-0479">Metal-binding</keyword>
<dbReference type="SUPFAM" id="SSF46946">
    <property type="entry name" value="S13-like H2TH domain"/>
    <property type="match status" value="1"/>
</dbReference>
<protein>
    <recommendedName>
        <fullName evidence="15">Formamidopyrimidine-DNA glycosylase</fullName>
        <shortName evidence="15">Fapy-DNA glycosylase</shortName>
        <ecNumber evidence="15">3.2.2.23</ecNumber>
    </recommendedName>
    <alternativeName>
        <fullName evidence="15">DNA-(apurinic or apyrimidinic site) lyase MutM</fullName>
        <shortName evidence="15">AP lyase MutM</shortName>
        <ecNumber evidence="15">4.2.99.18</ecNumber>
    </alternativeName>
</protein>
<evidence type="ECO:0000256" key="1">
    <source>
        <dbReference type="ARBA" id="ARBA00001668"/>
    </source>
</evidence>
<accession>A0A7T0BXP4</accession>
<evidence type="ECO:0000256" key="6">
    <source>
        <dbReference type="ARBA" id="ARBA00022771"/>
    </source>
</evidence>
<feature type="active site" description="Proton donor; for delta-elimination activity" evidence="15">
    <location>
        <position position="261"/>
    </location>
</feature>
<dbReference type="InterPro" id="IPR020629">
    <property type="entry name" value="FPG_Glyclase"/>
</dbReference>
<evidence type="ECO:0000313" key="18">
    <source>
        <dbReference type="EMBL" id="QPJ62882.1"/>
    </source>
</evidence>
<dbReference type="NCBIfam" id="NF002211">
    <property type="entry name" value="PRK01103.1"/>
    <property type="match status" value="1"/>
</dbReference>
<comment type="caution">
    <text evidence="15">Lacks conserved residue(s) required for the propagation of feature annotation.</text>
</comment>
<feature type="active site" description="Schiff-base intermediate with DNA" evidence="15">
    <location>
        <position position="2"/>
    </location>
</feature>
<evidence type="ECO:0000256" key="3">
    <source>
        <dbReference type="ARBA" id="ARBA00011245"/>
    </source>
</evidence>
<keyword evidence="6 15" id="KW-0863">Zinc-finger</keyword>
<dbReference type="GO" id="GO:0034039">
    <property type="term" value="F:8-oxo-7,8-dihydroguanine DNA N-glycosylase activity"/>
    <property type="evidence" value="ECO:0007669"/>
    <property type="project" value="TreeGrafter"/>
</dbReference>
<evidence type="ECO:0000313" key="19">
    <source>
        <dbReference type="Proteomes" id="UP000594688"/>
    </source>
</evidence>
<feature type="domain" description="FPG-type" evidence="16">
    <location>
        <begin position="237"/>
        <end position="271"/>
    </location>
</feature>
<comment type="catalytic activity">
    <reaction evidence="14 15">
        <text>2'-deoxyribonucleotide-(2'-deoxyribose 5'-phosphate)-2'-deoxyribonucleotide-DNA = a 3'-end 2'-deoxyribonucleotide-(2,3-dehydro-2,3-deoxyribose 5'-phosphate)-DNA + a 5'-end 5'-phospho-2'-deoxyribonucleoside-DNA + H(+)</text>
        <dbReference type="Rhea" id="RHEA:66592"/>
        <dbReference type="Rhea" id="RHEA-COMP:13180"/>
        <dbReference type="Rhea" id="RHEA-COMP:16897"/>
        <dbReference type="Rhea" id="RHEA-COMP:17067"/>
        <dbReference type="ChEBI" id="CHEBI:15378"/>
        <dbReference type="ChEBI" id="CHEBI:136412"/>
        <dbReference type="ChEBI" id="CHEBI:157695"/>
        <dbReference type="ChEBI" id="CHEBI:167181"/>
        <dbReference type="EC" id="4.2.99.18"/>
    </reaction>
</comment>
<dbReference type="PROSITE" id="PS01242">
    <property type="entry name" value="ZF_FPG_1"/>
    <property type="match status" value="1"/>
</dbReference>
<evidence type="ECO:0000256" key="10">
    <source>
        <dbReference type="ARBA" id="ARBA00023204"/>
    </source>
</evidence>
<keyword evidence="5 15" id="KW-0227">DNA damage</keyword>
<dbReference type="FunFam" id="1.10.8.50:FF:000003">
    <property type="entry name" value="Formamidopyrimidine-DNA glycosylase"/>
    <property type="match status" value="1"/>
</dbReference>
<dbReference type="GO" id="GO:0006284">
    <property type="term" value="P:base-excision repair"/>
    <property type="evidence" value="ECO:0007669"/>
    <property type="project" value="InterPro"/>
</dbReference>
<dbReference type="GO" id="GO:0003684">
    <property type="term" value="F:damaged DNA binding"/>
    <property type="evidence" value="ECO:0007669"/>
    <property type="project" value="InterPro"/>
</dbReference>
<feature type="active site" description="Proton donor; for beta-elimination activity" evidence="15">
    <location>
        <position position="59"/>
    </location>
</feature>
<dbReference type="InterPro" id="IPR035937">
    <property type="entry name" value="FPG_N"/>
</dbReference>
<dbReference type="CDD" id="cd08966">
    <property type="entry name" value="EcFpg-like_N"/>
    <property type="match status" value="1"/>
</dbReference>